<sequence length="89" mass="10483">MKNLFGYDLLIEKFLRKEISAPEFEDAYLDKYLGDKDPIDENLFLILDWLFAEVDGFSNNKEVFPDDYVDENQLRESAAKTLEELRALK</sequence>
<evidence type="ECO:0000313" key="2">
    <source>
        <dbReference type="EMBL" id="PZQ48468.1"/>
    </source>
</evidence>
<reference evidence="2 3" key="1">
    <citation type="submission" date="2017-08" db="EMBL/GenBank/DDBJ databases">
        <title>Infants hospitalized years apart are colonized by the same room-sourced microbial strains.</title>
        <authorList>
            <person name="Brooks B."/>
            <person name="Olm M.R."/>
            <person name="Firek B.A."/>
            <person name="Baker R."/>
            <person name="Thomas B.C."/>
            <person name="Morowitz M.J."/>
            <person name="Banfield J.F."/>
        </authorList>
    </citation>
    <scope>NUCLEOTIDE SEQUENCE [LARGE SCALE GENOMIC DNA]</scope>
    <source>
        <strain evidence="2">S2_005_002_R2_29</strain>
    </source>
</reference>
<protein>
    <recommendedName>
        <fullName evidence="1">Colicin D immunity protein domain-containing protein</fullName>
    </recommendedName>
</protein>
<dbReference type="Gene3D" id="1.20.120.650">
    <property type="entry name" value="Colicin D"/>
    <property type="match status" value="1"/>
</dbReference>
<evidence type="ECO:0000259" key="1">
    <source>
        <dbReference type="Pfam" id="PF09204"/>
    </source>
</evidence>
<dbReference type="GO" id="GO:0030153">
    <property type="term" value="P:bacteriocin immunity"/>
    <property type="evidence" value="ECO:0007669"/>
    <property type="project" value="InterPro"/>
</dbReference>
<dbReference type="EMBL" id="QFQB01000005">
    <property type="protein sequence ID" value="PZQ48468.1"/>
    <property type="molecule type" value="Genomic_DNA"/>
</dbReference>
<evidence type="ECO:0000313" key="3">
    <source>
        <dbReference type="Proteomes" id="UP000249417"/>
    </source>
</evidence>
<dbReference type="AlphaFoldDB" id="A0A2W5N7D9"/>
<dbReference type="Proteomes" id="UP000249417">
    <property type="component" value="Unassembled WGS sequence"/>
</dbReference>
<feature type="domain" description="Colicin D immunity protein" evidence="1">
    <location>
        <begin position="7"/>
        <end position="85"/>
    </location>
</feature>
<organism evidence="2 3">
    <name type="scientific">Micavibrio aeruginosavorus</name>
    <dbReference type="NCBI Taxonomy" id="349221"/>
    <lineage>
        <taxon>Bacteria</taxon>
        <taxon>Pseudomonadati</taxon>
        <taxon>Bdellovibrionota</taxon>
        <taxon>Bdellovibrionia</taxon>
        <taxon>Bdellovibrionales</taxon>
        <taxon>Pseudobdellovibrionaceae</taxon>
        <taxon>Micavibrio</taxon>
    </lineage>
</organism>
<gene>
    <name evidence="2" type="ORF">DI551_01575</name>
</gene>
<dbReference type="InterPro" id="IPR015287">
    <property type="entry name" value="Colicin_D_immunity_dom"/>
</dbReference>
<proteinExistence type="predicted"/>
<dbReference type="InterPro" id="IPR036471">
    <property type="entry name" value="Colicin_D_sf"/>
</dbReference>
<name>A0A2W5N7D9_9BACT</name>
<comment type="caution">
    <text evidence="2">The sequence shown here is derived from an EMBL/GenBank/DDBJ whole genome shotgun (WGS) entry which is preliminary data.</text>
</comment>
<accession>A0A2W5N7D9</accession>
<dbReference type="Pfam" id="PF09204">
    <property type="entry name" value="Colicin_immun"/>
    <property type="match status" value="1"/>
</dbReference>
<dbReference type="GO" id="GO:0015643">
    <property type="term" value="F:toxic substance binding"/>
    <property type="evidence" value="ECO:0007669"/>
    <property type="project" value="InterPro"/>
</dbReference>